<proteinExistence type="predicted"/>
<evidence type="ECO:0008006" key="5">
    <source>
        <dbReference type="Google" id="ProtNLM"/>
    </source>
</evidence>
<evidence type="ECO:0000313" key="3">
    <source>
        <dbReference type="EMBL" id="KAF2689811.1"/>
    </source>
</evidence>
<protein>
    <recommendedName>
        <fullName evidence="5">Lytic polysaccharide monooxygenase</fullName>
    </recommendedName>
</protein>
<dbReference type="EMBL" id="MU005571">
    <property type="protein sequence ID" value="KAF2689811.1"/>
    <property type="molecule type" value="Genomic_DNA"/>
</dbReference>
<dbReference type="AlphaFoldDB" id="A0A6G1JHU3"/>
<feature type="signal peptide" evidence="2">
    <location>
        <begin position="1"/>
        <end position="20"/>
    </location>
</feature>
<evidence type="ECO:0000256" key="1">
    <source>
        <dbReference type="SAM" id="MobiDB-lite"/>
    </source>
</evidence>
<dbReference type="Proteomes" id="UP000799291">
    <property type="component" value="Unassembled WGS sequence"/>
</dbReference>
<dbReference type="OrthoDB" id="3944128at2759"/>
<evidence type="ECO:0000313" key="4">
    <source>
        <dbReference type="Proteomes" id="UP000799291"/>
    </source>
</evidence>
<accession>A0A6G1JHU3</accession>
<keyword evidence="4" id="KW-1185">Reference proteome</keyword>
<feature type="region of interest" description="Disordered" evidence="1">
    <location>
        <begin position="27"/>
        <end position="50"/>
    </location>
</feature>
<evidence type="ECO:0000256" key="2">
    <source>
        <dbReference type="SAM" id="SignalP"/>
    </source>
</evidence>
<feature type="region of interest" description="Disordered" evidence="1">
    <location>
        <begin position="467"/>
        <end position="496"/>
    </location>
</feature>
<feature type="chain" id="PRO_5026284729" description="Lytic polysaccharide monooxygenase" evidence="2">
    <location>
        <begin position="21"/>
        <end position="496"/>
    </location>
</feature>
<feature type="compositionally biased region" description="Polar residues" evidence="1">
    <location>
        <begin position="35"/>
        <end position="48"/>
    </location>
</feature>
<reference evidence="3" key="1">
    <citation type="journal article" date="2020" name="Stud. Mycol.">
        <title>101 Dothideomycetes genomes: a test case for predicting lifestyles and emergence of pathogens.</title>
        <authorList>
            <person name="Haridas S."/>
            <person name="Albert R."/>
            <person name="Binder M."/>
            <person name="Bloem J."/>
            <person name="Labutti K."/>
            <person name="Salamov A."/>
            <person name="Andreopoulos B."/>
            <person name="Baker S."/>
            <person name="Barry K."/>
            <person name="Bills G."/>
            <person name="Bluhm B."/>
            <person name="Cannon C."/>
            <person name="Castanera R."/>
            <person name="Culley D."/>
            <person name="Daum C."/>
            <person name="Ezra D."/>
            <person name="Gonzalez J."/>
            <person name="Henrissat B."/>
            <person name="Kuo A."/>
            <person name="Liang C."/>
            <person name="Lipzen A."/>
            <person name="Lutzoni F."/>
            <person name="Magnuson J."/>
            <person name="Mondo S."/>
            <person name="Nolan M."/>
            <person name="Ohm R."/>
            <person name="Pangilinan J."/>
            <person name="Park H.-J."/>
            <person name="Ramirez L."/>
            <person name="Alfaro M."/>
            <person name="Sun H."/>
            <person name="Tritt A."/>
            <person name="Yoshinaga Y."/>
            <person name="Zwiers L.-H."/>
            <person name="Turgeon B."/>
            <person name="Goodwin S."/>
            <person name="Spatafora J."/>
            <person name="Crous P."/>
            <person name="Grigoriev I."/>
        </authorList>
    </citation>
    <scope>NUCLEOTIDE SEQUENCE</scope>
    <source>
        <strain evidence="3">CBS 122367</strain>
    </source>
</reference>
<gene>
    <name evidence="3" type="ORF">K458DRAFT_399252</name>
</gene>
<sequence>MKSLFFVVSSALVNVQGVIARAALPSETRTHVPPSKTTSTARISSASPSPTPFWPTAVLPKFHPQFRDIPDSALSCWKSWGDYQLRTQVPNPGIIANATTSVWWSPLPTPITVIEDSSYCSADVKIFPIGLTTHCDGVPRASYIEKSSSWTLNTWIVNYTRTDSLTMTVIPGTTRPGYENEQPECMIAPNSVPLCDEVNSAYTWWLSSRGSQTPPPNEASTTTTPTKSLIETLVPPDCIQFIPAPPQAKPTCAMEIDNQEVWYWPAPGPTGSDFCNSSWVPPIATPTIPGKPNTAVVSGMTFTSPSVYHLIKSVTVYTLAGTNRKADSGYIRQTSVWKPSTTIGPEKTFLTDKQLETDIVSVTYIGPKHPHGAAVYSYNKDFRINDIFTMRSGPYLGNPEHQGISTIVQNEVEHSLGLGVPELVSQNKIFKKCEWTRTYTRDVYPSGYPVAVHNSVLRSNFHPITTGTGGVSTPTAPPFPTSTPDVTTPLPPLCKP</sequence>
<organism evidence="3 4">
    <name type="scientific">Lentithecium fluviatile CBS 122367</name>
    <dbReference type="NCBI Taxonomy" id="1168545"/>
    <lineage>
        <taxon>Eukaryota</taxon>
        <taxon>Fungi</taxon>
        <taxon>Dikarya</taxon>
        <taxon>Ascomycota</taxon>
        <taxon>Pezizomycotina</taxon>
        <taxon>Dothideomycetes</taxon>
        <taxon>Pleosporomycetidae</taxon>
        <taxon>Pleosporales</taxon>
        <taxon>Massarineae</taxon>
        <taxon>Lentitheciaceae</taxon>
        <taxon>Lentithecium</taxon>
    </lineage>
</organism>
<name>A0A6G1JHU3_9PLEO</name>
<keyword evidence="2" id="KW-0732">Signal</keyword>